<gene>
    <name evidence="3" type="ORF">CCMP2556_LOCUS12076</name>
</gene>
<protein>
    <recommendedName>
        <fullName evidence="5">Transmembrane protein</fullName>
    </recommendedName>
</protein>
<evidence type="ECO:0008006" key="5">
    <source>
        <dbReference type="Google" id="ProtNLM"/>
    </source>
</evidence>
<dbReference type="EMBL" id="CAXAMN010005781">
    <property type="protein sequence ID" value="CAK9015375.1"/>
    <property type="molecule type" value="Genomic_DNA"/>
</dbReference>
<feature type="transmembrane region" description="Helical" evidence="2">
    <location>
        <begin position="172"/>
        <end position="194"/>
    </location>
</feature>
<reference evidence="3 4" key="1">
    <citation type="submission" date="2024-02" db="EMBL/GenBank/DDBJ databases">
        <authorList>
            <person name="Chen Y."/>
            <person name="Shah S."/>
            <person name="Dougan E. K."/>
            <person name="Thang M."/>
            <person name="Chan C."/>
        </authorList>
    </citation>
    <scope>NUCLEOTIDE SEQUENCE [LARGE SCALE GENOMIC DNA]</scope>
</reference>
<comment type="caution">
    <text evidence="3">The sequence shown here is derived from an EMBL/GenBank/DDBJ whole genome shotgun (WGS) entry which is preliminary data.</text>
</comment>
<evidence type="ECO:0000256" key="2">
    <source>
        <dbReference type="SAM" id="Phobius"/>
    </source>
</evidence>
<feature type="compositionally biased region" description="Basic and acidic residues" evidence="1">
    <location>
        <begin position="36"/>
        <end position="63"/>
    </location>
</feature>
<evidence type="ECO:0000256" key="1">
    <source>
        <dbReference type="SAM" id="MobiDB-lite"/>
    </source>
</evidence>
<evidence type="ECO:0000313" key="3">
    <source>
        <dbReference type="EMBL" id="CAK9015375.1"/>
    </source>
</evidence>
<organism evidence="3 4">
    <name type="scientific">Durusdinium trenchii</name>
    <dbReference type="NCBI Taxonomy" id="1381693"/>
    <lineage>
        <taxon>Eukaryota</taxon>
        <taxon>Sar</taxon>
        <taxon>Alveolata</taxon>
        <taxon>Dinophyceae</taxon>
        <taxon>Suessiales</taxon>
        <taxon>Symbiodiniaceae</taxon>
        <taxon>Durusdinium</taxon>
    </lineage>
</organism>
<feature type="compositionally biased region" description="Acidic residues" evidence="1">
    <location>
        <begin position="64"/>
        <end position="79"/>
    </location>
</feature>
<feature type="region of interest" description="Disordered" evidence="1">
    <location>
        <begin position="27"/>
        <end position="116"/>
    </location>
</feature>
<feature type="compositionally biased region" description="Basic and acidic residues" evidence="1">
    <location>
        <begin position="80"/>
        <end position="89"/>
    </location>
</feature>
<keyword evidence="4" id="KW-1185">Reference proteome</keyword>
<keyword evidence="2" id="KW-1133">Transmembrane helix</keyword>
<sequence length="239" mass="26232">MSVPDEALPALVAGGVGIVAAVVFVCSGASSQPTTWDKEEKDDKKREDKEKRKGKEDGRKQTDTEEEDEDSDADGDGEDDGHSRKDGRTDAPTVLEAKAAKNTEMKDGEPTKKDLPVDFLKMRRGKLSPEQEAKFRQGLANLPPESRKALKDWVEMTGTDSSTWTLLGLNCLFLVFILGVITLAAAAVVGFFQINIFSLDVWRQGLNKLAEGEGPWSNVPSQRPAVREIAHDRHDLAEL</sequence>
<evidence type="ECO:0000313" key="4">
    <source>
        <dbReference type="Proteomes" id="UP001642484"/>
    </source>
</evidence>
<dbReference type="Proteomes" id="UP001642484">
    <property type="component" value="Unassembled WGS sequence"/>
</dbReference>
<keyword evidence="2" id="KW-0812">Transmembrane</keyword>
<feature type="compositionally biased region" description="Basic and acidic residues" evidence="1">
    <location>
        <begin position="98"/>
        <end position="116"/>
    </location>
</feature>
<proteinExistence type="predicted"/>
<keyword evidence="2" id="KW-0472">Membrane</keyword>
<accession>A0ABP0JLQ2</accession>
<name>A0ABP0JLQ2_9DINO</name>